<sequence>MTAEVHSAKLIQLRLQMVYFALPVGLLFQQGAVQRFLFGQALFQQKDVVRGRCCS</sequence>
<evidence type="ECO:0000313" key="1">
    <source>
        <dbReference type="EMBL" id="STU54517.1"/>
    </source>
</evidence>
<dbReference type="Proteomes" id="UP000254020">
    <property type="component" value="Unassembled WGS sequence"/>
</dbReference>
<proteinExistence type="predicted"/>
<dbReference type="AlphaFoldDB" id="A0A377YUQ4"/>
<organism evidence="1 2">
    <name type="scientific">Klebsiella pneumoniae subsp. pneumoniae</name>
    <dbReference type="NCBI Taxonomy" id="72407"/>
    <lineage>
        <taxon>Bacteria</taxon>
        <taxon>Pseudomonadati</taxon>
        <taxon>Pseudomonadota</taxon>
        <taxon>Gammaproteobacteria</taxon>
        <taxon>Enterobacterales</taxon>
        <taxon>Enterobacteriaceae</taxon>
        <taxon>Klebsiella/Raoultella group</taxon>
        <taxon>Klebsiella</taxon>
        <taxon>Klebsiella pneumoniae complex</taxon>
    </lineage>
</organism>
<protein>
    <submittedName>
        <fullName evidence="1">Uncharacterized protein</fullName>
    </submittedName>
</protein>
<accession>A0A377YUQ4</accession>
<dbReference type="EMBL" id="UGMA01000002">
    <property type="protein sequence ID" value="STU54517.1"/>
    <property type="molecule type" value="Genomic_DNA"/>
</dbReference>
<gene>
    <name evidence="1" type="ORF">NCTC9504_00039</name>
</gene>
<reference evidence="1 2" key="1">
    <citation type="submission" date="2018-06" db="EMBL/GenBank/DDBJ databases">
        <authorList>
            <consortium name="Pathogen Informatics"/>
            <person name="Doyle S."/>
        </authorList>
    </citation>
    <scope>NUCLEOTIDE SEQUENCE [LARGE SCALE GENOMIC DNA]</scope>
    <source>
        <strain evidence="1 2">NCTC9504</strain>
    </source>
</reference>
<evidence type="ECO:0000313" key="2">
    <source>
        <dbReference type="Proteomes" id="UP000254020"/>
    </source>
</evidence>
<name>A0A377YUQ4_KLEPN</name>